<evidence type="ECO:0000256" key="4">
    <source>
        <dbReference type="ARBA" id="ARBA00023163"/>
    </source>
</evidence>
<comment type="similarity">
    <text evidence="1">Belongs to the LysR transcriptional regulatory family.</text>
</comment>
<evidence type="ECO:0000256" key="1">
    <source>
        <dbReference type="ARBA" id="ARBA00009437"/>
    </source>
</evidence>
<dbReference type="Proteomes" id="UP000501991">
    <property type="component" value="Chromosome"/>
</dbReference>
<organism evidence="6 7">
    <name type="scientific">Nitrogeniibacter mangrovi</name>
    <dbReference type="NCBI Taxonomy" id="2016596"/>
    <lineage>
        <taxon>Bacteria</taxon>
        <taxon>Pseudomonadati</taxon>
        <taxon>Pseudomonadota</taxon>
        <taxon>Betaproteobacteria</taxon>
        <taxon>Rhodocyclales</taxon>
        <taxon>Zoogloeaceae</taxon>
        <taxon>Nitrogeniibacter</taxon>
    </lineage>
</organism>
<sequence>MDMSAARSGKNADRFDWDEVRFVLAIARAGTMSAAGGVLEVDQTTVSRRLKTLERRLGTQLFERDRGRMRPTGPGVRVIEHGERIEREMAALCHVVDDADTRVRGVTRITAVDTLITHYLARLVAPARAAFPTLSIELVAGNHNLDLARREADIALRLARPASGDLVIRRLGELGLGVYGAAGRSPSAWPFEAGCDWLAYDRDMMGLPEMVWLAERIDPARIVFRSNGIDALARAAADGLGLTVLPHIAAQAHDGLVRLPVAVPSRDVWMVVARGQRELPRVRSLADWLAARFAADAVWLRGGAAG</sequence>
<keyword evidence="2" id="KW-0805">Transcription regulation</keyword>
<dbReference type="InterPro" id="IPR005119">
    <property type="entry name" value="LysR_subst-bd"/>
</dbReference>
<accession>A0A6C1B1Q7</accession>
<dbReference type="SUPFAM" id="SSF46785">
    <property type="entry name" value="Winged helix' DNA-binding domain"/>
    <property type="match status" value="1"/>
</dbReference>
<evidence type="ECO:0000313" key="6">
    <source>
        <dbReference type="EMBL" id="QID16280.1"/>
    </source>
</evidence>
<dbReference type="KEGG" id="azq:G3580_00750"/>
<dbReference type="Pfam" id="PF03466">
    <property type="entry name" value="LysR_substrate"/>
    <property type="match status" value="1"/>
</dbReference>
<dbReference type="Gene3D" id="1.10.10.10">
    <property type="entry name" value="Winged helix-like DNA-binding domain superfamily/Winged helix DNA-binding domain"/>
    <property type="match status" value="1"/>
</dbReference>
<dbReference type="InterPro" id="IPR036390">
    <property type="entry name" value="WH_DNA-bd_sf"/>
</dbReference>
<feature type="domain" description="HTH lysR-type" evidence="5">
    <location>
        <begin position="15"/>
        <end position="72"/>
    </location>
</feature>
<dbReference type="PANTHER" id="PTHR30579">
    <property type="entry name" value="TRANSCRIPTIONAL REGULATOR"/>
    <property type="match status" value="1"/>
</dbReference>
<keyword evidence="4" id="KW-0804">Transcription</keyword>
<gene>
    <name evidence="6" type="ORF">G3580_00750</name>
</gene>
<evidence type="ECO:0000256" key="2">
    <source>
        <dbReference type="ARBA" id="ARBA00023015"/>
    </source>
</evidence>
<dbReference type="GO" id="GO:0003677">
    <property type="term" value="F:DNA binding"/>
    <property type="evidence" value="ECO:0007669"/>
    <property type="project" value="UniProtKB-KW"/>
</dbReference>
<evidence type="ECO:0000313" key="7">
    <source>
        <dbReference type="Proteomes" id="UP000501991"/>
    </source>
</evidence>
<dbReference type="InterPro" id="IPR000847">
    <property type="entry name" value="LysR_HTH_N"/>
</dbReference>
<dbReference type="PANTHER" id="PTHR30579:SF3">
    <property type="entry name" value="TRANSCRIPTIONAL REGULATORY PROTEIN"/>
    <property type="match status" value="1"/>
</dbReference>
<dbReference type="Gene3D" id="3.40.190.290">
    <property type="match status" value="1"/>
</dbReference>
<dbReference type="Pfam" id="PF00126">
    <property type="entry name" value="HTH_1"/>
    <property type="match status" value="1"/>
</dbReference>
<proteinExistence type="inferred from homology"/>
<dbReference type="PROSITE" id="PS50931">
    <property type="entry name" value="HTH_LYSR"/>
    <property type="match status" value="1"/>
</dbReference>
<dbReference type="PRINTS" id="PR00039">
    <property type="entry name" value="HTHLYSR"/>
</dbReference>
<dbReference type="RefSeq" id="WP_173763448.1">
    <property type="nucleotide sequence ID" value="NZ_CP048836.1"/>
</dbReference>
<dbReference type="GO" id="GO:0003700">
    <property type="term" value="F:DNA-binding transcription factor activity"/>
    <property type="evidence" value="ECO:0007669"/>
    <property type="project" value="InterPro"/>
</dbReference>
<dbReference type="SUPFAM" id="SSF53850">
    <property type="entry name" value="Periplasmic binding protein-like II"/>
    <property type="match status" value="1"/>
</dbReference>
<keyword evidence="3" id="KW-0238">DNA-binding</keyword>
<evidence type="ECO:0000259" key="5">
    <source>
        <dbReference type="PROSITE" id="PS50931"/>
    </source>
</evidence>
<dbReference type="InterPro" id="IPR036388">
    <property type="entry name" value="WH-like_DNA-bd_sf"/>
</dbReference>
<dbReference type="AlphaFoldDB" id="A0A6C1B1Q7"/>
<keyword evidence="7" id="KW-1185">Reference proteome</keyword>
<dbReference type="InterPro" id="IPR050176">
    <property type="entry name" value="LTTR"/>
</dbReference>
<reference evidence="6 7" key="1">
    <citation type="submission" date="2020-02" db="EMBL/GenBank/DDBJ databases">
        <title>Nitrogenibacter mangrovi gen. nov., sp. nov. isolated from mangrove sediment, a denitrifying betaproteobacterium.</title>
        <authorList>
            <person name="Liao H."/>
            <person name="Tian Y."/>
        </authorList>
    </citation>
    <scope>NUCLEOTIDE SEQUENCE [LARGE SCALE GENOMIC DNA]</scope>
    <source>
        <strain evidence="6 7">M9-3-2</strain>
    </source>
</reference>
<dbReference type="EMBL" id="CP048836">
    <property type="protein sequence ID" value="QID16280.1"/>
    <property type="molecule type" value="Genomic_DNA"/>
</dbReference>
<name>A0A6C1B1Q7_9RHOO</name>
<evidence type="ECO:0000256" key="3">
    <source>
        <dbReference type="ARBA" id="ARBA00023125"/>
    </source>
</evidence>
<protein>
    <submittedName>
        <fullName evidence="6">LysR family transcriptional regulator</fullName>
    </submittedName>
</protein>